<reference evidence="1" key="1">
    <citation type="submission" date="2025-08" db="UniProtKB">
        <authorList>
            <consortium name="Ensembl"/>
        </authorList>
    </citation>
    <scope>IDENTIFICATION</scope>
</reference>
<dbReference type="AlphaFoldDB" id="A0A8C3JA92"/>
<dbReference type="PANTHER" id="PTHR14494:SF0">
    <property type="entry name" value="ALADIN"/>
    <property type="match status" value="1"/>
</dbReference>
<evidence type="ECO:0000313" key="1">
    <source>
        <dbReference type="Ensembl" id="ENSCPGP00000003566.1"/>
    </source>
</evidence>
<name>A0A8C3JA92_9CHAR</name>
<dbReference type="GO" id="GO:0006913">
    <property type="term" value="P:nucleocytoplasmic transport"/>
    <property type="evidence" value="ECO:0007669"/>
    <property type="project" value="TreeGrafter"/>
</dbReference>
<proteinExistence type="predicted"/>
<organism evidence="1 2">
    <name type="scientific">Calidris pygmaea</name>
    <name type="common">Spoon-billed sandpiper</name>
    <dbReference type="NCBI Taxonomy" id="425635"/>
    <lineage>
        <taxon>Eukaryota</taxon>
        <taxon>Metazoa</taxon>
        <taxon>Chordata</taxon>
        <taxon>Craniata</taxon>
        <taxon>Vertebrata</taxon>
        <taxon>Euteleostomi</taxon>
        <taxon>Archelosauria</taxon>
        <taxon>Archosauria</taxon>
        <taxon>Dinosauria</taxon>
        <taxon>Saurischia</taxon>
        <taxon>Theropoda</taxon>
        <taxon>Coelurosauria</taxon>
        <taxon>Aves</taxon>
        <taxon>Neognathae</taxon>
        <taxon>Neoaves</taxon>
        <taxon>Charadriiformes</taxon>
        <taxon>Scolopacidae</taxon>
        <taxon>Calidris</taxon>
    </lineage>
</organism>
<sequence>MWMCERWPTIKGRCQVGQGGRFSTQVSGDSVSGEMEGQVGGSKTASIVADVAETTFETLFGEERIGGEVHSMVWDPTGERLAVILRGHPDVPGSQAVVAVFRTRNSPVFELLPWCVTRQTHLGAKRCCRPVLLSPFSLRICWSFGRIIHYPPPKCFVLAPAHRLPPLLQEGRPPDRGECGSRFQRVWGPPVVVPRGRS</sequence>
<dbReference type="PANTHER" id="PTHR14494">
    <property type="entry name" value="ALADIN/ADRACALIN/AAAS"/>
    <property type="match status" value="1"/>
</dbReference>
<dbReference type="Ensembl" id="ENSCPGT00000003922.1">
    <property type="protein sequence ID" value="ENSCPGP00000003566.1"/>
    <property type="gene ID" value="ENSCPGG00000002615.1"/>
</dbReference>
<protein>
    <submittedName>
        <fullName evidence="1">Aladin WD repeat nucleoporin</fullName>
    </submittedName>
</protein>
<dbReference type="Proteomes" id="UP000694419">
    <property type="component" value="Unplaced"/>
</dbReference>
<accession>A0A8C3JA92</accession>
<dbReference type="InterPro" id="IPR045139">
    <property type="entry name" value="Aladin"/>
</dbReference>
<evidence type="ECO:0000313" key="2">
    <source>
        <dbReference type="Proteomes" id="UP000694419"/>
    </source>
</evidence>
<dbReference type="GO" id="GO:0005643">
    <property type="term" value="C:nuclear pore"/>
    <property type="evidence" value="ECO:0007669"/>
    <property type="project" value="TreeGrafter"/>
</dbReference>
<keyword evidence="2" id="KW-1185">Reference proteome</keyword>
<reference evidence="1" key="2">
    <citation type="submission" date="2025-09" db="UniProtKB">
        <authorList>
            <consortium name="Ensembl"/>
        </authorList>
    </citation>
    <scope>IDENTIFICATION</scope>
</reference>